<dbReference type="EMBL" id="VLTK01000015">
    <property type="protein sequence ID" value="TSI12663.1"/>
    <property type="molecule type" value="Genomic_DNA"/>
</dbReference>
<reference evidence="1 2" key="1">
    <citation type="submission" date="2019-07" db="EMBL/GenBank/DDBJ databases">
        <title>Draft genome sequence of Brevibacterium aurantiacum XU54 isolated from Xinjiang China.</title>
        <authorList>
            <person name="Xu X."/>
        </authorList>
    </citation>
    <scope>NUCLEOTIDE SEQUENCE [LARGE SCALE GENOMIC DNA]</scope>
    <source>
        <strain evidence="1 2">XU54</strain>
    </source>
</reference>
<dbReference type="Proteomes" id="UP000316406">
    <property type="component" value="Unassembled WGS sequence"/>
</dbReference>
<evidence type="ECO:0000313" key="1">
    <source>
        <dbReference type="EMBL" id="TSI12663.1"/>
    </source>
</evidence>
<dbReference type="RefSeq" id="WP_143924227.1">
    <property type="nucleotide sequence ID" value="NZ_VLTK01000015.1"/>
</dbReference>
<keyword evidence="2" id="KW-1185">Reference proteome</keyword>
<proteinExistence type="predicted"/>
<dbReference type="OrthoDB" id="372876at85006"/>
<accession>A0A556C5C5</accession>
<dbReference type="AlphaFoldDB" id="A0A556C5C5"/>
<comment type="caution">
    <text evidence="1">The sequence shown here is derived from an EMBL/GenBank/DDBJ whole genome shotgun (WGS) entry which is preliminary data.</text>
</comment>
<evidence type="ECO:0000313" key="2">
    <source>
        <dbReference type="Proteomes" id="UP000316406"/>
    </source>
</evidence>
<gene>
    <name evidence="1" type="ORF">FO013_19510</name>
</gene>
<name>A0A556C5C5_BREAU</name>
<sequence length="72" mass="7812">MAALLTDKEVADQIGISVDQLQADRALDRGDGGDRIPAWIEVGTSWRPRARGTRQAAVDAWLDRHETNGVAA</sequence>
<protein>
    <recommendedName>
        <fullName evidence="3">DNA-binding protein</fullName>
    </recommendedName>
</protein>
<organism evidence="1 2">
    <name type="scientific">Brevibacterium aurantiacum</name>
    <dbReference type="NCBI Taxonomy" id="273384"/>
    <lineage>
        <taxon>Bacteria</taxon>
        <taxon>Bacillati</taxon>
        <taxon>Actinomycetota</taxon>
        <taxon>Actinomycetes</taxon>
        <taxon>Micrococcales</taxon>
        <taxon>Brevibacteriaceae</taxon>
        <taxon>Brevibacterium</taxon>
    </lineage>
</organism>
<evidence type="ECO:0008006" key="3">
    <source>
        <dbReference type="Google" id="ProtNLM"/>
    </source>
</evidence>